<evidence type="ECO:0000256" key="1">
    <source>
        <dbReference type="ARBA" id="ARBA00022729"/>
    </source>
</evidence>
<keyword evidence="1" id="KW-0732">Signal</keyword>
<organism evidence="3 4">
    <name type="scientific">Mycena albidolilacea</name>
    <dbReference type="NCBI Taxonomy" id="1033008"/>
    <lineage>
        <taxon>Eukaryota</taxon>
        <taxon>Fungi</taxon>
        <taxon>Dikarya</taxon>
        <taxon>Basidiomycota</taxon>
        <taxon>Agaricomycotina</taxon>
        <taxon>Agaricomycetes</taxon>
        <taxon>Agaricomycetidae</taxon>
        <taxon>Agaricales</taxon>
        <taxon>Marasmiineae</taxon>
        <taxon>Mycenaceae</taxon>
        <taxon>Mycena</taxon>
    </lineage>
</organism>
<dbReference type="EMBL" id="JARIHO010000011">
    <property type="protein sequence ID" value="KAJ7353345.1"/>
    <property type="molecule type" value="Genomic_DNA"/>
</dbReference>
<sequence length="143" mass="15542">MQPQMTEKRVLNRVQWPRNLVIGDKGGEQSTDQGDQQTTNNRGTRGACGDVSVDTDFIVALDQRFFGTSYPSPYCNRKITMLYGGKTTTATIKDSCLGCAVGGLDLSPGLFSFFADLGEGTIYGTWSFLDGSDNRGDDMSTTK</sequence>
<keyword evidence="4" id="KW-1185">Reference proteome</keyword>
<evidence type="ECO:0000313" key="3">
    <source>
        <dbReference type="EMBL" id="KAJ7353345.1"/>
    </source>
</evidence>
<dbReference type="CDD" id="cd22191">
    <property type="entry name" value="DPBB_RlpA_EXP_N-like"/>
    <property type="match status" value="1"/>
</dbReference>
<protein>
    <submittedName>
        <fullName evidence="3">Uncharacterized protein</fullName>
    </submittedName>
</protein>
<dbReference type="SUPFAM" id="SSF50685">
    <property type="entry name" value="Barwin-like endoglucanases"/>
    <property type="match status" value="1"/>
</dbReference>
<evidence type="ECO:0000256" key="2">
    <source>
        <dbReference type="SAM" id="MobiDB-lite"/>
    </source>
</evidence>
<dbReference type="PANTHER" id="PTHR31836:SF28">
    <property type="entry name" value="SRCR DOMAIN-CONTAINING PROTEIN-RELATED"/>
    <property type="match status" value="1"/>
</dbReference>
<dbReference type="AlphaFoldDB" id="A0AAD7AAA0"/>
<dbReference type="PANTHER" id="PTHR31836">
    <property type="match status" value="1"/>
</dbReference>
<feature type="region of interest" description="Disordered" evidence="2">
    <location>
        <begin position="22"/>
        <end position="47"/>
    </location>
</feature>
<feature type="compositionally biased region" description="Polar residues" evidence="2">
    <location>
        <begin position="28"/>
        <end position="43"/>
    </location>
</feature>
<dbReference type="Proteomes" id="UP001218218">
    <property type="component" value="Unassembled WGS sequence"/>
</dbReference>
<name>A0AAD7AAA0_9AGAR</name>
<proteinExistence type="predicted"/>
<gene>
    <name evidence="3" type="ORF">DFH08DRAFT_63070</name>
</gene>
<reference evidence="3" key="1">
    <citation type="submission" date="2023-03" db="EMBL/GenBank/DDBJ databases">
        <title>Massive genome expansion in bonnet fungi (Mycena s.s.) driven by repeated elements and novel gene families across ecological guilds.</title>
        <authorList>
            <consortium name="Lawrence Berkeley National Laboratory"/>
            <person name="Harder C.B."/>
            <person name="Miyauchi S."/>
            <person name="Viragh M."/>
            <person name="Kuo A."/>
            <person name="Thoen E."/>
            <person name="Andreopoulos B."/>
            <person name="Lu D."/>
            <person name="Skrede I."/>
            <person name="Drula E."/>
            <person name="Henrissat B."/>
            <person name="Morin E."/>
            <person name="Kohler A."/>
            <person name="Barry K."/>
            <person name="LaButti K."/>
            <person name="Morin E."/>
            <person name="Salamov A."/>
            <person name="Lipzen A."/>
            <person name="Mereny Z."/>
            <person name="Hegedus B."/>
            <person name="Baldrian P."/>
            <person name="Stursova M."/>
            <person name="Weitz H."/>
            <person name="Taylor A."/>
            <person name="Grigoriev I.V."/>
            <person name="Nagy L.G."/>
            <person name="Martin F."/>
            <person name="Kauserud H."/>
        </authorList>
    </citation>
    <scope>NUCLEOTIDE SEQUENCE</scope>
    <source>
        <strain evidence="3">CBHHK002</strain>
    </source>
</reference>
<comment type="caution">
    <text evidence="3">The sequence shown here is derived from an EMBL/GenBank/DDBJ whole genome shotgun (WGS) entry which is preliminary data.</text>
</comment>
<accession>A0AAD7AAA0</accession>
<dbReference type="InterPro" id="IPR051477">
    <property type="entry name" value="Expansin_CellWall"/>
</dbReference>
<dbReference type="InterPro" id="IPR036908">
    <property type="entry name" value="RlpA-like_sf"/>
</dbReference>
<evidence type="ECO:0000313" key="4">
    <source>
        <dbReference type="Proteomes" id="UP001218218"/>
    </source>
</evidence>
<dbReference type="Gene3D" id="2.40.40.10">
    <property type="entry name" value="RlpA-like domain"/>
    <property type="match status" value="1"/>
</dbReference>